<dbReference type="EMBL" id="CACVKT020001955">
    <property type="protein sequence ID" value="CAC5373730.1"/>
    <property type="molecule type" value="Genomic_DNA"/>
</dbReference>
<name>A0A6J8ATR3_MYTCO</name>
<evidence type="ECO:0000313" key="3">
    <source>
        <dbReference type="Proteomes" id="UP000507470"/>
    </source>
</evidence>
<sequence>MENKCHIPDLVQALPYVEECTLQPGVNDTTHESVPRQSKFLKNFIKRWKQEYLISLKEHYRYTGRNTRSINVGAVVQIHDDVSRVNWTLVVIDKLVYGKDELTRSTIIRIKNGVTSRPISKLYTLELNSLEVETRAAQCEAKKRIKTWTNAC</sequence>
<gene>
    <name evidence="2" type="ORF">MCOR_11378</name>
</gene>
<accession>A0A6J8ATR3</accession>
<dbReference type="Proteomes" id="UP000507470">
    <property type="component" value="Unassembled WGS sequence"/>
</dbReference>
<reference evidence="2 3" key="1">
    <citation type="submission" date="2020-06" db="EMBL/GenBank/DDBJ databases">
        <authorList>
            <person name="Li R."/>
            <person name="Bekaert M."/>
        </authorList>
    </citation>
    <scope>NUCLEOTIDE SEQUENCE [LARGE SCALE GENOMIC DNA]</scope>
    <source>
        <strain evidence="3">wild</strain>
    </source>
</reference>
<protein>
    <recommendedName>
        <fullName evidence="1">DUF5641 domain-containing protein</fullName>
    </recommendedName>
</protein>
<evidence type="ECO:0000259" key="1">
    <source>
        <dbReference type="Pfam" id="PF18701"/>
    </source>
</evidence>
<feature type="domain" description="DUF5641" evidence="1">
    <location>
        <begin position="38"/>
        <end position="125"/>
    </location>
</feature>
<organism evidence="2 3">
    <name type="scientific">Mytilus coruscus</name>
    <name type="common">Sea mussel</name>
    <dbReference type="NCBI Taxonomy" id="42192"/>
    <lineage>
        <taxon>Eukaryota</taxon>
        <taxon>Metazoa</taxon>
        <taxon>Spiralia</taxon>
        <taxon>Lophotrochozoa</taxon>
        <taxon>Mollusca</taxon>
        <taxon>Bivalvia</taxon>
        <taxon>Autobranchia</taxon>
        <taxon>Pteriomorphia</taxon>
        <taxon>Mytilida</taxon>
        <taxon>Mytiloidea</taxon>
        <taxon>Mytilidae</taxon>
        <taxon>Mytilinae</taxon>
        <taxon>Mytilus</taxon>
    </lineage>
</organism>
<dbReference type="AlphaFoldDB" id="A0A6J8ATR3"/>
<dbReference type="InterPro" id="IPR040676">
    <property type="entry name" value="DUF5641"/>
</dbReference>
<keyword evidence="3" id="KW-1185">Reference proteome</keyword>
<dbReference type="Pfam" id="PF18701">
    <property type="entry name" value="DUF5641"/>
    <property type="match status" value="1"/>
</dbReference>
<dbReference type="OrthoDB" id="6092865at2759"/>
<proteinExistence type="predicted"/>
<evidence type="ECO:0000313" key="2">
    <source>
        <dbReference type="EMBL" id="CAC5373730.1"/>
    </source>
</evidence>